<dbReference type="AlphaFoldDB" id="A0ABD1WKZ2"/>
<dbReference type="PANTHER" id="PTHR45654:SF69">
    <property type="entry name" value="HOMEOBOX-LEUCINE ZIPPER PROTEIN ANTHOCYANINLESS 2-LIKE"/>
    <property type="match status" value="1"/>
</dbReference>
<dbReference type="InterPro" id="IPR057993">
    <property type="entry name" value="HD-Zip_IV_C"/>
</dbReference>
<accession>A0ABD1WKZ2</accession>
<dbReference type="PANTHER" id="PTHR45654">
    <property type="entry name" value="HOMEOBOX-LEUCINE ZIPPER PROTEIN MERISTEM L1"/>
    <property type="match status" value="1"/>
</dbReference>
<evidence type="ECO:0000259" key="1">
    <source>
        <dbReference type="Pfam" id="PF25797"/>
    </source>
</evidence>
<dbReference type="EMBL" id="JBFOLJ010000003">
    <property type="protein sequence ID" value="KAL2550359.1"/>
    <property type="molecule type" value="Genomic_DNA"/>
</dbReference>
<sequence length="243" mass="26411">MQEAMKNAKCSNCGAVATPGDVSNISMEQHLRFENERLRDELRRVDDLAHKFLGKPLTSSAETVPPMISNRELDLGGVGRNGFDCLNSMNQWIEMFPCIIGRASTSDVIFPGMVKSKNGELQLDASMLMLQETCTDAFESLVIHAAVDPAGMDVVMSGGNSTFLPFLPSGFAIVPDLFHVSDELNYNKSGSGGSLLTIGFHILASTLFVAKLTTESIDTMRTLMTRTLHGIRAGFDQCNVQDA</sequence>
<proteinExistence type="predicted"/>
<organism evidence="2 3">
    <name type="scientific">Forsythia ovata</name>
    <dbReference type="NCBI Taxonomy" id="205694"/>
    <lineage>
        <taxon>Eukaryota</taxon>
        <taxon>Viridiplantae</taxon>
        <taxon>Streptophyta</taxon>
        <taxon>Embryophyta</taxon>
        <taxon>Tracheophyta</taxon>
        <taxon>Spermatophyta</taxon>
        <taxon>Magnoliopsida</taxon>
        <taxon>eudicotyledons</taxon>
        <taxon>Gunneridae</taxon>
        <taxon>Pentapetalae</taxon>
        <taxon>asterids</taxon>
        <taxon>lamiids</taxon>
        <taxon>Lamiales</taxon>
        <taxon>Oleaceae</taxon>
        <taxon>Forsythieae</taxon>
        <taxon>Forsythia</taxon>
    </lineage>
</organism>
<dbReference type="Proteomes" id="UP001604277">
    <property type="component" value="Unassembled WGS sequence"/>
</dbReference>
<protein>
    <submittedName>
        <fullName evidence="2">Homeobox-leucine zipper protein HDG1-like</fullName>
    </submittedName>
</protein>
<feature type="domain" description="HD-Zip IV C-terminal" evidence="1">
    <location>
        <begin position="82"/>
        <end position="235"/>
    </location>
</feature>
<dbReference type="InterPro" id="IPR042160">
    <property type="entry name" value="HD-Zip_IV"/>
</dbReference>
<evidence type="ECO:0000313" key="3">
    <source>
        <dbReference type="Proteomes" id="UP001604277"/>
    </source>
</evidence>
<comment type="caution">
    <text evidence="2">The sequence shown here is derived from an EMBL/GenBank/DDBJ whole genome shotgun (WGS) entry which is preliminary data.</text>
</comment>
<reference evidence="3" key="1">
    <citation type="submission" date="2024-07" db="EMBL/GenBank/DDBJ databases">
        <title>Two chromosome-level genome assemblies of Korean endemic species Abeliophyllum distichum and Forsythia ovata (Oleaceae).</title>
        <authorList>
            <person name="Jang H."/>
        </authorList>
    </citation>
    <scope>NUCLEOTIDE SEQUENCE [LARGE SCALE GENOMIC DNA]</scope>
</reference>
<keyword evidence="3" id="KW-1185">Reference proteome</keyword>
<name>A0ABD1WKZ2_9LAMI</name>
<evidence type="ECO:0000313" key="2">
    <source>
        <dbReference type="EMBL" id="KAL2550359.1"/>
    </source>
</evidence>
<dbReference type="Pfam" id="PF25797">
    <property type="entry name" value="PDF2_C"/>
    <property type="match status" value="1"/>
</dbReference>
<gene>
    <name evidence="2" type="ORF">Fot_11889</name>
</gene>